<name>A0A2Z6EXS1_9BURK</name>
<protein>
    <submittedName>
        <fullName evidence="2">Glucose-1-phosphate thymidylyltransferase</fullName>
    </submittedName>
</protein>
<dbReference type="RefSeq" id="WP_126354027.1">
    <property type="nucleotide sequence ID" value="NZ_AP018150.1"/>
</dbReference>
<accession>A0A2Z6EXS1</accession>
<dbReference type="EMBL" id="AP018150">
    <property type="protein sequence ID" value="BBE10241.1"/>
    <property type="molecule type" value="Genomic_DNA"/>
</dbReference>
<reference evidence="2 3" key="1">
    <citation type="journal article" date="2018" name="Microbes Environ.">
        <title>Comparative Genomic Insights into Endofungal Lifestyles of Two Bacterial Endosymbionts, Mycoavidus cysteinexigens and Burkholderia rhizoxinica.</title>
        <authorList>
            <person name="Sharmin D."/>
            <person name="Guo Y."/>
            <person name="Nishizawa T."/>
            <person name="Ohshima S."/>
            <person name="Sato Y."/>
            <person name="Takashima Y."/>
            <person name="Narisawa K."/>
            <person name="Ohta H."/>
        </authorList>
    </citation>
    <scope>NUCLEOTIDE SEQUENCE [LARGE SCALE GENOMIC DNA]</scope>
    <source>
        <strain evidence="2 3">B1-EB</strain>
    </source>
</reference>
<evidence type="ECO:0000313" key="3">
    <source>
        <dbReference type="Proteomes" id="UP000282597"/>
    </source>
</evidence>
<dbReference type="KEGG" id="mcys:MCB1EB_2080"/>
<evidence type="ECO:0000313" key="2">
    <source>
        <dbReference type="EMBL" id="BBE10241.1"/>
    </source>
</evidence>
<dbReference type="Proteomes" id="UP000282597">
    <property type="component" value="Chromosome"/>
</dbReference>
<proteinExistence type="predicted"/>
<keyword evidence="2" id="KW-0808">Transferase</keyword>
<evidence type="ECO:0000256" key="1">
    <source>
        <dbReference type="SAM" id="MobiDB-lite"/>
    </source>
</evidence>
<dbReference type="GO" id="GO:0016740">
    <property type="term" value="F:transferase activity"/>
    <property type="evidence" value="ECO:0007669"/>
    <property type="project" value="UniProtKB-KW"/>
</dbReference>
<organism evidence="2 3">
    <name type="scientific">Mycoavidus cysteinexigens</name>
    <dbReference type="NCBI Taxonomy" id="1553431"/>
    <lineage>
        <taxon>Bacteria</taxon>
        <taxon>Pseudomonadati</taxon>
        <taxon>Pseudomonadota</taxon>
        <taxon>Betaproteobacteria</taxon>
        <taxon>Burkholderiales</taxon>
        <taxon>Burkholderiaceae</taxon>
        <taxon>Mycoavidus</taxon>
    </lineage>
</organism>
<dbReference type="AlphaFoldDB" id="A0A2Z6EXS1"/>
<gene>
    <name evidence="2" type="ORF">MCB1EB_2080</name>
</gene>
<feature type="compositionally biased region" description="Polar residues" evidence="1">
    <location>
        <begin position="10"/>
        <end position="40"/>
    </location>
</feature>
<feature type="region of interest" description="Disordered" evidence="1">
    <location>
        <begin position="1"/>
        <end position="47"/>
    </location>
</feature>
<keyword evidence="3" id="KW-1185">Reference proteome</keyword>
<sequence length="800" mass="91162">MDKFSGWTRPPSTRNQEANGSSQSNASSLQELSSTQLPTSQKEKGNAKLSALKKRIGSKIQQISTHITAPSKSRPSAALPKADLAFARLQSPLLNQQLSRLDQTVSGTFYPPISTSLSEQALAISEKPYEYLFQLAYFVGCENNRQPISFKSREEYIDSYLRLQANGFQNEFQIRHGILSRENDPGKKAAAQFFLPEIKKLYNELHTPNSLQISELSTNELAKKMGELKISGGITYAEYYCQEYDNFRISPEFAAANPKIIDYVEDYFHATRIFLAPETLKIYTHGANNAFKWLTTKTAEAIAKEHTNKFKGIGIDDVSEFCKVINVALKTRDVQKILGWDDSWREYGFNYKGMTLKLYVQCDIKSGEILNVDIPEQSSNNTLHPELSSAITGKNYSTLQRVAENMGMQPHALLTEIIQPQNYLRKSLVQKDAYIYRKIFNSDKAENISITFSAQIKNQQIIAFESGNMLDHLLTHFPEMEKIYARLEDEGWNINLHPGTVNFCNKHKKEIGIADGYWRRNLLNSPQTILNTMAHEMAHAEYKMKPTFSLDEYLIQNSLDEGNSLFSEYMLHAQSKDQGTKYRIMNALENHNGPYFKEQHQVYEEWKKDKIKKPDQADQIAIKAFGKLFSKYQHSGSPTGVTYEKIWKNWYETTMPDGSQNPHNLIAELLEKTPPPKIFNTSSGEWQPISTQNVSIIARLPKQTTEDKGKIIFFDKNAFLPTPNSDGEDPSRSSFNLIKTGLYHGNITFESDGDSKNTIANLQFNQHNIDYHIQLTFDETGHVSNLEINESESITFFLNT</sequence>